<dbReference type="Proteomes" id="UP001304650">
    <property type="component" value="Chromosome"/>
</dbReference>
<evidence type="ECO:0000313" key="9">
    <source>
        <dbReference type="EMBL" id="WNR46149.1"/>
    </source>
</evidence>
<keyword evidence="4 9" id="KW-0808">Transferase</keyword>
<keyword evidence="2" id="KW-1003">Cell membrane</keyword>
<dbReference type="Pfam" id="PF02518">
    <property type="entry name" value="HATPase_c"/>
    <property type="match status" value="1"/>
</dbReference>
<dbReference type="AlphaFoldDB" id="A0AA96LU61"/>
<dbReference type="GO" id="GO:0005886">
    <property type="term" value="C:plasma membrane"/>
    <property type="evidence" value="ECO:0007669"/>
    <property type="project" value="UniProtKB-SubCell"/>
</dbReference>
<feature type="transmembrane region" description="Helical" evidence="7">
    <location>
        <begin position="12"/>
        <end position="31"/>
    </location>
</feature>
<proteinExistence type="predicted"/>
<keyword evidence="10" id="KW-1185">Reference proteome</keyword>
<evidence type="ECO:0000256" key="2">
    <source>
        <dbReference type="ARBA" id="ARBA00022475"/>
    </source>
</evidence>
<dbReference type="Pfam" id="PF06580">
    <property type="entry name" value="His_kinase"/>
    <property type="match status" value="1"/>
</dbReference>
<dbReference type="InterPro" id="IPR036890">
    <property type="entry name" value="HATPase_C_sf"/>
</dbReference>
<dbReference type="InterPro" id="IPR050640">
    <property type="entry name" value="Bact_2-comp_sensor_kinase"/>
</dbReference>
<dbReference type="CDD" id="cd06225">
    <property type="entry name" value="HAMP"/>
    <property type="match status" value="1"/>
</dbReference>
<keyword evidence="6 7" id="KW-0472">Membrane</keyword>
<dbReference type="GO" id="GO:0000155">
    <property type="term" value="F:phosphorelay sensor kinase activity"/>
    <property type="evidence" value="ECO:0007669"/>
    <property type="project" value="InterPro"/>
</dbReference>
<evidence type="ECO:0000313" key="10">
    <source>
        <dbReference type="Proteomes" id="UP001304650"/>
    </source>
</evidence>
<gene>
    <name evidence="9" type="ORF">MJB10_08660</name>
</gene>
<evidence type="ECO:0000256" key="6">
    <source>
        <dbReference type="ARBA" id="ARBA00023136"/>
    </source>
</evidence>
<comment type="subcellular location">
    <subcellularLocation>
        <location evidence="1">Cell membrane</location>
        <topology evidence="1">Multi-pass membrane protein</topology>
    </subcellularLocation>
</comment>
<dbReference type="InterPro" id="IPR003660">
    <property type="entry name" value="HAMP_dom"/>
</dbReference>
<evidence type="ECO:0000256" key="5">
    <source>
        <dbReference type="ARBA" id="ARBA00022777"/>
    </source>
</evidence>
<dbReference type="RefSeq" id="WP_314803556.1">
    <property type="nucleotide sequence ID" value="NZ_CP130319.1"/>
</dbReference>
<evidence type="ECO:0000256" key="3">
    <source>
        <dbReference type="ARBA" id="ARBA00022553"/>
    </source>
</evidence>
<dbReference type="Pfam" id="PF00672">
    <property type="entry name" value="HAMP"/>
    <property type="match status" value="1"/>
</dbReference>
<dbReference type="EMBL" id="CP130319">
    <property type="protein sequence ID" value="WNR46149.1"/>
    <property type="molecule type" value="Genomic_DNA"/>
</dbReference>
<dbReference type="PANTHER" id="PTHR34220">
    <property type="entry name" value="SENSOR HISTIDINE KINASE YPDA"/>
    <property type="match status" value="1"/>
</dbReference>
<keyword evidence="7" id="KW-1133">Transmembrane helix</keyword>
<dbReference type="KEGG" id="proo:MJB10_08660"/>
<protein>
    <submittedName>
        <fullName evidence="9">Sensor histidine kinase</fullName>
        <ecNumber evidence="9">2.7.13.3</ecNumber>
    </submittedName>
</protein>
<reference evidence="9" key="1">
    <citation type="submission" date="2022-02" db="EMBL/GenBank/DDBJ databases">
        <title>Paenibacillus sp. MBLB1832 Whole Genome Shotgun Sequencing.</title>
        <authorList>
            <person name="Hwang C.Y."/>
            <person name="Cho E.-S."/>
            <person name="Seo M.-J."/>
        </authorList>
    </citation>
    <scope>NUCLEOTIDE SEQUENCE</scope>
    <source>
        <strain evidence="9">MBLB1832</strain>
    </source>
</reference>
<dbReference type="PROSITE" id="PS50885">
    <property type="entry name" value="HAMP"/>
    <property type="match status" value="1"/>
</dbReference>
<dbReference type="PANTHER" id="PTHR34220:SF7">
    <property type="entry name" value="SENSOR HISTIDINE KINASE YPDA"/>
    <property type="match status" value="1"/>
</dbReference>
<name>A0AA96LU61_9BACL</name>
<organism evidence="9 10">
    <name type="scientific">Paenibacillus roseopurpureus</name>
    <dbReference type="NCBI Taxonomy" id="2918901"/>
    <lineage>
        <taxon>Bacteria</taxon>
        <taxon>Bacillati</taxon>
        <taxon>Bacillota</taxon>
        <taxon>Bacilli</taxon>
        <taxon>Bacillales</taxon>
        <taxon>Paenibacillaceae</taxon>
        <taxon>Paenibacillus</taxon>
    </lineage>
</organism>
<dbReference type="SMART" id="SM00304">
    <property type="entry name" value="HAMP"/>
    <property type="match status" value="1"/>
</dbReference>
<dbReference type="InterPro" id="IPR010559">
    <property type="entry name" value="Sig_transdc_His_kin_internal"/>
</dbReference>
<dbReference type="Gene3D" id="6.10.340.10">
    <property type="match status" value="1"/>
</dbReference>
<evidence type="ECO:0000256" key="4">
    <source>
        <dbReference type="ARBA" id="ARBA00022679"/>
    </source>
</evidence>
<dbReference type="SUPFAM" id="SSF158472">
    <property type="entry name" value="HAMP domain-like"/>
    <property type="match status" value="1"/>
</dbReference>
<keyword evidence="7" id="KW-0812">Transmembrane</keyword>
<keyword evidence="5 9" id="KW-0418">Kinase</keyword>
<dbReference type="Gene3D" id="3.30.565.10">
    <property type="entry name" value="Histidine kinase-like ATPase, C-terminal domain"/>
    <property type="match status" value="1"/>
</dbReference>
<dbReference type="InterPro" id="IPR003594">
    <property type="entry name" value="HATPase_dom"/>
</dbReference>
<keyword evidence="3" id="KW-0597">Phosphoprotein</keyword>
<evidence type="ECO:0000259" key="8">
    <source>
        <dbReference type="PROSITE" id="PS50885"/>
    </source>
</evidence>
<dbReference type="SUPFAM" id="SSF55874">
    <property type="entry name" value="ATPase domain of HSP90 chaperone/DNA topoisomerase II/histidine kinase"/>
    <property type="match status" value="1"/>
</dbReference>
<feature type="transmembrane region" description="Helical" evidence="7">
    <location>
        <begin position="291"/>
        <end position="311"/>
    </location>
</feature>
<evidence type="ECO:0000256" key="1">
    <source>
        <dbReference type="ARBA" id="ARBA00004651"/>
    </source>
</evidence>
<evidence type="ECO:0000256" key="7">
    <source>
        <dbReference type="SAM" id="Phobius"/>
    </source>
</evidence>
<dbReference type="EC" id="2.7.13.3" evidence="9"/>
<sequence length="578" mass="66010">MLEKFNGLSTFAKINVILLVMLTPLVLLNYYSNHTGNKVVRGEILRSSETNLALLTNQIDHMADQISVFALTMIRDSSVRTYRNQQELQQPYDKLHLMSTINEKLQLNGSSLLWNNQISIYFPSSKEVVSTTGGVLYDEQFIQNNFSPSWTYLPSDYRYGQPYFIRHLADPMYVRNQPIRDYQVITEASFTSYNLVKMLDEFKTKGNVHDPFLFKPGYKPILSNTSDTGMIAELEQHLPEWQLQNSGSETIRVGKGSFLITYKLSETLGWYMVDYVPLSEALAPMERSSRIFIGSVVILIALGLTLSYFIYRHVQAPIMLLVSSARAIARGDFTSKVTYHSKNEFYFLISQFNHMASHIKELIETVYQSRIHLQEASLKQLQSQIDPHFLYNSLNFIQYSARSGDEEAIISMALHLGDYYRAATRLEQPLTTLDEELKLIRSYLEIHKLRMHGMQYSIELESTLGQLEVPRLIVQPLVENAIVHGISKRNHPGEIRIVAEQTESGYRISVEDNGPGLSKAERAELLGRIMNSDNEHNMCGLWNVAQRLVLHYGEAASVAIEESELGGFKISLHWPATK</sequence>
<feature type="domain" description="HAMP" evidence="8">
    <location>
        <begin position="312"/>
        <end position="364"/>
    </location>
</feature>
<accession>A0AA96LU61</accession>